<reference evidence="3 4" key="1">
    <citation type="submission" date="2015-08" db="EMBL/GenBank/DDBJ databases">
        <title>Draft Genome Sequence of Bacillus vietnamensis UCD-SED5.</title>
        <authorList>
            <person name="Lee R.D."/>
            <person name="Jospin G."/>
            <person name="Lang J.M."/>
            <person name="Coil D.A."/>
            <person name="Eisen J.A."/>
        </authorList>
    </citation>
    <scope>NUCLEOTIDE SEQUENCE [LARGE SCALE GENOMIC DNA]</scope>
    <source>
        <strain evidence="3 4">UCD-SED5</strain>
    </source>
</reference>
<proteinExistence type="predicted"/>
<accession>A0A0P6W2E8</accession>
<dbReference type="CDD" id="cd07041">
    <property type="entry name" value="STAS_RsbR_RsbS_like"/>
    <property type="match status" value="1"/>
</dbReference>
<dbReference type="InterPro" id="IPR002645">
    <property type="entry name" value="STAS_dom"/>
</dbReference>
<sequence>MMKKYDIDVNGSLFDWDLDKGSITFENDEVVLFWVNTAFKTLIDSIEEIAGEKEARLVLETAGYRTGLIVSDFYLKSIGKPEEILDKLPNTYVTAGWGITEILSYSIEDKTAVVQVSNGWEYKVNVAQGKEKEGTFMPGHWAGVLTGIFGSKVWYRVAKSQISGDDCSVYEFFASDISPSLNVNALMEEQTLAAQEELDRITKQRTEVLSEIIKEISSPIIPVLDSILVVPLVGRYNEIRAEELLNKTLLNLPRYKAEFLIIDLTSLSRVDDYTLSFIQKFVSAASLLGTTCLLVGISSELSIKVTQSGYRINHIPCFSILQQGVNYALDQLGMEIIKKM</sequence>
<dbReference type="SUPFAM" id="SSF52091">
    <property type="entry name" value="SpoIIaa-like"/>
    <property type="match status" value="1"/>
</dbReference>
<name>A0A0P6W2E8_9BACI</name>
<dbReference type="EMBL" id="LIXZ01000005">
    <property type="protein sequence ID" value="KPL60165.1"/>
    <property type="molecule type" value="Genomic_DNA"/>
</dbReference>
<dbReference type="SUPFAM" id="SSF111126">
    <property type="entry name" value="Ligand-binding domain in the NO signalling and Golgi transport"/>
    <property type="match status" value="1"/>
</dbReference>
<dbReference type="PANTHER" id="PTHR33745:SF3">
    <property type="entry name" value="RSBT CO-ANTAGONIST PROTEIN RSBRC"/>
    <property type="match status" value="1"/>
</dbReference>
<gene>
    <name evidence="3" type="ORF">AM506_08930</name>
</gene>
<evidence type="ECO:0000313" key="4">
    <source>
        <dbReference type="Proteomes" id="UP000050398"/>
    </source>
</evidence>
<comment type="caution">
    <text evidence="3">The sequence shown here is derived from an EMBL/GenBank/DDBJ whole genome shotgun (WGS) entry which is preliminary data.</text>
</comment>
<dbReference type="InterPro" id="IPR024096">
    <property type="entry name" value="NO_sig/Golgi_transp_ligand-bd"/>
</dbReference>
<dbReference type="PROSITE" id="PS50801">
    <property type="entry name" value="STAS"/>
    <property type="match status" value="1"/>
</dbReference>
<dbReference type="eggNOG" id="COG1366">
    <property type="taxonomic scope" value="Bacteria"/>
</dbReference>
<dbReference type="Pfam" id="PF01740">
    <property type="entry name" value="STAS"/>
    <property type="match status" value="1"/>
</dbReference>
<evidence type="ECO:0000256" key="1">
    <source>
        <dbReference type="ARBA" id="ARBA00022553"/>
    </source>
</evidence>
<evidence type="ECO:0000313" key="3">
    <source>
        <dbReference type="EMBL" id="KPL60165.1"/>
    </source>
</evidence>
<keyword evidence="1" id="KW-0597">Phosphoprotein</keyword>
<organism evidence="3 4">
    <name type="scientific">Rossellomorea vietnamensis</name>
    <dbReference type="NCBI Taxonomy" id="218284"/>
    <lineage>
        <taxon>Bacteria</taxon>
        <taxon>Bacillati</taxon>
        <taxon>Bacillota</taxon>
        <taxon>Bacilli</taxon>
        <taxon>Bacillales</taxon>
        <taxon>Bacillaceae</taxon>
        <taxon>Rossellomorea</taxon>
    </lineage>
</organism>
<feature type="domain" description="STAS" evidence="2">
    <location>
        <begin position="217"/>
        <end position="328"/>
    </location>
</feature>
<dbReference type="InterPro" id="IPR036513">
    <property type="entry name" value="STAS_dom_sf"/>
</dbReference>
<dbReference type="RefSeq" id="WP_235576082.1">
    <property type="nucleotide sequence ID" value="NZ_LIXZ01000005.1"/>
</dbReference>
<dbReference type="AlphaFoldDB" id="A0A0P6W2E8"/>
<protein>
    <submittedName>
        <fullName evidence="3">Fis family transcriptional regulator</fullName>
    </submittedName>
</protein>
<dbReference type="PANTHER" id="PTHR33745">
    <property type="entry name" value="RSBT ANTAGONIST PROTEIN RSBS-RELATED"/>
    <property type="match status" value="1"/>
</dbReference>
<dbReference type="Gene3D" id="3.30.1380.20">
    <property type="entry name" value="Trafficking protein particle complex subunit 3"/>
    <property type="match status" value="1"/>
</dbReference>
<dbReference type="InterPro" id="IPR051932">
    <property type="entry name" value="Bact_StressResp_Reg"/>
</dbReference>
<dbReference type="Proteomes" id="UP000050398">
    <property type="component" value="Unassembled WGS sequence"/>
</dbReference>
<dbReference type="Gene3D" id="3.30.750.24">
    <property type="entry name" value="STAS domain"/>
    <property type="match status" value="1"/>
</dbReference>
<dbReference type="PATRIC" id="fig|218284.4.peg.3427"/>
<evidence type="ECO:0000259" key="2">
    <source>
        <dbReference type="PROSITE" id="PS50801"/>
    </source>
</evidence>